<dbReference type="Proteomes" id="UP000239899">
    <property type="component" value="Unassembled WGS sequence"/>
</dbReference>
<sequence>MRRRHSGGSKGAAQRRVEAECRRRGAVTAAQLFVAVVNAAAAKFLTGQHAPCGTPAAARKLLLKDLALVLHPDKNRQLPAQQCAARSAWMVKLDQLRQAL</sequence>
<dbReference type="AlphaFoldDB" id="A0A2P6U1W5"/>
<organism evidence="1 2">
    <name type="scientific">Chlorella sorokiniana</name>
    <name type="common">Freshwater green alga</name>
    <dbReference type="NCBI Taxonomy" id="3076"/>
    <lineage>
        <taxon>Eukaryota</taxon>
        <taxon>Viridiplantae</taxon>
        <taxon>Chlorophyta</taxon>
        <taxon>core chlorophytes</taxon>
        <taxon>Trebouxiophyceae</taxon>
        <taxon>Chlorellales</taxon>
        <taxon>Chlorellaceae</taxon>
        <taxon>Chlorella clade</taxon>
        <taxon>Chlorella</taxon>
    </lineage>
</organism>
<name>A0A2P6U1W5_CHLSO</name>
<gene>
    <name evidence="1" type="ORF">C2E21_1278</name>
</gene>
<evidence type="ECO:0000313" key="2">
    <source>
        <dbReference type="Proteomes" id="UP000239899"/>
    </source>
</evidence>
<dbReference type="EMBL" id="LHPG02000002">
    <property type="protein sequence ID" value="PRW60290.1"/>
    <property type="molecule type" value="Genomic_DNA"/>
</dbReference>
<accession>A0A2P6U1W5</accession>
<reference evidence="1 2" key="1">
    <citation type="journal article" date="2018" name="Plant J.">
        <title>Genome sequences of Chlorella sorokiniana UTEX 1602 and Micractinium conductrix SAG 241.80: implications to maltose excretion by a green alga.</title>
        <authorList>
            <person name="Arriola M.B."/>
            <person name="Velmurugan N."/>
            <person name="Zhang Y."/>
            <person name="Plunkett M.H."/>
            <person name="Hondzo H."/>
            <person name="Barney B.M."/>
        </authorList>
    </citation>
    <scope>NUCLEOTIDE SEQUENCE [LARGE SCALE GENOMIC DNA]</scope>
    <source>
        <strain evidence="2">UTEX 1602</strain>
    </source>
</reference>
<evidence type="ECO:0000313" key="1">
    <source>
        <dbReference type="EMBL" id="PRW60290.1"/>
    </source>
</evidence>
<protein>
    <submittedName>
        <fullName evidence="1">Uncharacterized protein</fullName>
    </submittedName>
</protein>
<comment type="caution">
    <text evidence="1">The sequence shown here is derived from an EMBL/GenBank/DDBJ whole genome shotgun (WGS) entry which is preliminary data.</text>
</comment>
<keyword evidence="2" id="KW-1185">Reference proteome</keyword>
<proteinExistence type="predicted"/>